<evidence type="ECO:0000256" key="1">
    <source>
        <dbReference type="ARBA" id="ARBA00023157"/>
    </source>
</evidence>
<accession>A0A0N4VJ57</accession>
<sequence>MRTLIVLSAVIAAAFALVEQDPLLDALICNVCVDMVTKAESAGLDYSENWLKNKFDEACEQVGVFKTICVIALQYVMTDLDKHIRGALSPRAGCEKVTLCKKN</sequence>
<evidence type="ECO:0000313" key="6">
    <source>
        <dbReference type="WBParaSite" id="EVEC_0001087801-mRNA-1"/>
    </source>
</evidence>
<reference evidence="6" key="1">
    <citation type="submission" date="2017-02" db="UniProtKB">
        <authorList>
            <consortium name="WormBaseParasite"/>
        </authorList>
    </citation>
    <scope>IDENTIFICATION</scope>
</reference>
<dbReference type="PROSITE" id="PS50015">
    <property type="entry name" value="SAP_B"/>
    <property type="match status" value="1"/>
</dbReference>
<evidence type="ECO:0000313" key="5">
    <source>
        <dbReference type="Proteomes" id="UP000274131"/>
    </source>
</evidence>
<dbReference type="Gene3D" id="1.10.225.10">
    <property type="entry name" value="Saposin-like"/>
    <property type="match status" value="1"/>
</dbReference>
<keyword evidence="5" id="KW-1185">Reference proteome</keyword>
<feature type="chain" id="PRO_5043123045" evidence="2">
    <location>
        <begin position="17"/>
        <end position="103"/>
    </location>
</feature>
<keyword evidence="1" id="KW-1015">Disulfide bond</keyword>
<evidence type="ECO:0000313" key="4">
    <source>
        <dbReference type="EMBL" id="VDD95452.1"/>
    </source>
</evidence>
<keyword evidence="2" id="KW-0732">Signal</keyword>
<feature type="signal peptide" evidence="2">
    <location>
        <begin position="1"/>
        <end position="16"/>
    </location>
</feature>
<proteinExistence type="predicted"/>
<feature type="domain" description="Saposin B-type" evidence="3">
    <location>
        <begin position="25"/>
        <end position="103"/>
    </location>
</feature>
<dbReference type="WBParaSite" id="EVEC_0001087801-mRNA-1">
    <property type="protein sequence ID" value="EVEC_0001087801-mRNA-1"/>
    <property type="gene ID" value="EVEC_0001087801"/>
</dbReference>
<organism evidence="6">
    <name type="scientific">Enterobius vermicularis</name>
    <name type="common">Human pinworm</name>
    <dbReference type="NCBI Taxonomy" id="51028"/>
    <lineage>
        <taxon>Eukaryota</taxon>
        <taxon>Metazoa</taxon>
        <taxon>Ecdysozoa</taxon>
        <taxon>Nematoda</taxon>
        <taxon>Chromadorea</taxon>
        <taxon>Rhabditida</taxon>
        <taxon>Spirurina</taxon>
        <taxon>Oxyuridomorpha</taxon>
        <taxon>Oxyuroidea</taxon>
        <taxon>Oxyuridae</taxon>
        <taxon>Enterobius</taxon>
    </lineage>
</organism>
<name>A0A0N4VJ57_ENTVE</name>
<dbReference type="InterPro" id="IPR008139">
    <property type="entry name" value="SaposinB_dom"/>
</dbReference>
<reference evidence="4 5" key="2">
    <citation type="submission" date="2018-10" db="EMBL/GenBank/DDBJ databases">
        <authorList>
            <consortium name="Pathogen Informatics"/>
        </authorList>
    </citation>
    <scope>NUCLEOTIDE SEQUENCE [LARGE SCALE GENOMIC DNA]</scope>
</reference>
<evidence type="ECO:0000256" key="2">
    <source>
        <dbReference type="SAM" id="SignalP"/>
    </source>
</evidence>
<evidence type="ECO:0000259" key="3">
    <source>
        <dbReference type="PROSITE" id="PS50015"/>
    </source>
</evidence>
<protein>
    <submittedName>
        <fullName evidence="6">Saposin B-type domain-containing protein</fullName>
    </submittedName>
</protein>
<dbReference type="SMART" id="SM00741">
    <property type="entry name" value="SapB"/>
    <property type="match status" value="1"/>
</dbReference>
<dbReference type="InterPro" id="IPR011001">
    <property type="entry name" value="Saposin-like"/>
</dbReference>
<dbReference type="AlphaFoldDB" id="A0A0N4VJ57"/>
<dbReference type="EMBL" id="UXUI01010629">
    <property type="protein sequence ID" value="VDD95452.1"/>
    <property type="molecule type" value="Genomic_DNA"/>
</dbReference>
<gene>
    <name evidence="4" type="ORF">EVEC_LOCUS10203</name>
</gene>
<dbReference type="SUPFAM" id="SSF47862">
    <property type="entry name" value="Saposin"/>
    <property type="match status" value="1"/>
</dbReference>
<dbReference type="Proteomes" id="UP000274131">
    <property type="component" value="Unassembled WGS sequence"/>
</dbReference>